<evidence type="ECO:0000259" key="3">
    <source>
        <dbReference type="Pfam" id="PF00188"/>
    </source>
</evidence>
<feature type="compositionally biased region" description="Low complexity" evidence="1">
    <location>
        <begin position="111"/>
        <end position="126"/>
    </location>
</feature>
<dbReference type="PANTHER" id="PTHR31157">
    <property type="entry name" value="SCP DOMAIN-CONTAINING PROTEIN"/>
    <property type="match status" value="1"/>
</dbReference>
<organism evidence="4 5">
    <name type="scientific">Halobacillus locisalis</name>
    <dbReference type="NCBI Taxonomy" id="220753"/>
    <lineage>
        <taxon>Bacteria</taxon>
        <taxon>Bacillati</taxon>
        <taxon>Bacillota</taxon>
        <taxon>Bacilli</taxon>
        <taxon>Bacillales</taxon>
        <taxon>Bacillaceae</taxon>
        <taxon>Halobacillus</taxon>
    </lineage>
</organism>
<evidence type="ECO:0000313" key="5">
    <source>
        <dbReference type="Proteomes" id="UP000571017"/>
    </source>
</evidence>
<dbReference type="InterPro" id="IPR014044">
    <property type="entry name" value="CAP_dom"/>
</dbReference>
<sequence>MKKKSLFVTGALALSLLAAPTSSLAADGDKYSYKVDINQGQIHHVFNWLSKNEEVLKNGSFDVQSFLKQFHVQKPEPAPMEVPKQEQPEQETVEQEQPKQEAPSEPEPAPEVEAPAPDQPDVQAPEQEQKEEVSSDVSAFEKEVVELTNVEREKQGLAPLKLDTELSAVAKDKSLDMQNNGYFSHTSPTYGSPFDMMESYGIDYRTAGENIAMGQTSPEQVVNGWMNSEGHRENIMNPNFTHIGVGHAEGGNYWTQMFIGK</sequence>
<feature type="region of interest" description="Disordered" evidence="1">
    <location>
        <begin position="77"/>
        <end position="138"/>
    </location>
</feature>
<dbReference type="CDD" id="cd05379">
    <property type="entry name" value="CAP_bacterial"/>
    <property type="match status" value="1"/>
</dbReference>
<keyword evidence="2" id="KW-0732">Signal</keyword>
<dbReference type="InterPro" id="IPR014258">
    <property type="entry name" value="CAP_domain_YkwD-like"/>
</dbReference>
<keyword evidence="5" id="KW-1185">Reference proteome</keyword>
<protein>
    <recommendedName>
        <fullName evidence="3">SCP domain-containing protein</fullName>
    </recommendedName>
</protein>
<dbReference type="SUPFAM" id="SSF55797">
    <property type="entry name" value="PR-1-like"/>
    <property type="match status" value="1"/>
</dbReference>
<feature type="signal peptide" evidence="2">
    <location>
        <begin position="1"/>
        <end position="25"/>
    </location>
</feature>
<feature type="compositionally biased region" description="Basic and acidic residues" evidence="1">
    <location>
        <begin position="127"/>
        <end position="138"/>
    </location>
</feature>
<feature type="domain" description="SCP" evidence="3">
    <location>
        <begin position="146"/>
        <end position="258"/>
    </location>
</feature>
<name>A0A838CWI0_9BACI</name>
<dbReference type="Proteomes" id="UP000571017">
    <property type="component" value="Unassembled WGS sequence"/>
</dbReference>
<evidence type="ECO:0000256" key="2">
    <source>
        <dbReference type="SAM" id="SignalP"/>
    </source>
</evidence>
<evidence type="ECO:0000256" key="1">
    <source>
        <dbReference type="SAM" id="MobiDB-lite"/>
    </source>
</evidence>
<accession>A0A838CWI0</accession>
<comment type="caution">
    <text evidence="4">The sequence shown here is derived from an EMBL/GenBank/DDBJ whole genome shotgun (WGS) entry which is preliminary data.</text>
</comment>
<evidence type="ECO:0000313" key="4">
    <source>
        <dbReference type="EMBL" id="MBA2176273.1"/>
    </source>
</evidence>
<dbReference type="InterPro" id="IPR035940">
    <property type="entry name" value="CAP_sf"/>
</dbReference>
<feature type="chain" id="PRO_5032369173" description="SCP domain-containing protein" evidence="2">
    <location>
        <begin position="26"/>
        <end position="261"/>
    </location>
</feature>
<reference evidence="4 5" key="1">
    <citation type="journal article" date="2004" name="Extremophiles">
        <title>Halobacillus locisalis sp. nov., a halophilic bacterium isolated from a marine solar saltern of the Yellow Sea in Korea.</title>
        <authorList>
            <person name="Yoon J.H."/>
            <person name="Kang K.H."/>
            <person name="Oh T.K."/>
            <person name="Park Y.H."/>
        </authorList>
    </citation>
    <scope>NUCLEOTIDE SEQUENCE [LARGE SCALE GENOMIC DNA]</scope>
    <source>
        <strain evidence="4 5">KCTC 3788</strain>
    </source>
</reference>
<gene>
    <name evidence="4" type="ORF">H0266_15350</name>
</gene>
<dbReference type="PANTHER" id="PTHR31157:SF1">
    <property type="entry name" value="SCP DOMAIN-CONTAINING PROTEIN"/>
    <property type="match status" value="1"/>
</dbReference>
<dbReference type="EMBL" id="JACEFG010000003">
    <property type="protein sequence ID" value="MBA2176273.1"/>
    <property type="molecule type" value="Genomic_DNA"/>
</dbReference>
<dbReference type="Pfam" id="PF00188">
    <property type="entry name" value="CAP"/>
    <property type="match status" value="1"/>
</dbReference>
<dbReference type="AlphaFoldDB" id="A0A838CWI0"/>
<proteinExistence type="predicted"/>
<dbReference type="NCBIfam" id="TIGR02909">
    <property type="entry name" value="spore_YkwD"/>
    <property type="match status" value="1"/>
</dbReference>
<dbReference type="RefSeq" id="WP_181473304.1">
    <property type="nucleotide sequence ID" value="NZ_JACEFG010000003.1"/>
</dbReference>
<dbReference type="Gene3D" id="3.40.33.10">
    <property type="entry name" value="CAP"/>
    <property type="match status" value="1"/>
</dbReference>